<keyword evidence="3" id="KW-1185">Reference proteome</keyword>
<evidence type="ECO:0000313" key="2">
    <source>
        <dbReference type="EMBL" id="PAQ06744.1"/>
    </source>
</evidence>
<dbReference type="Proteomes" id="UP000216442">
    <property type="component" value="Unassembled WGS sequence"/>
</dbReference>
<reference evidence="2 3" key="1">
    <citation type="submission" date="2017-08" db="EMBL/GenBank/DDBJ databases">
        <title>Mesorhizobium wenxinae sp. nov., a novel rhizobial species isolated from root nodules of chickpea (Cicer arietinum L.).</title>
        <authorList>
            <person name="Zhang J."/>
        </authorList>
    </citation>
    <scope>NUCLEOTIDE SEQUENCE [LARGE SCALE GENOMIC DNA]</scope>
    <source>
        <strain evidence="2 3">SDW018</strain>
    </source>
</reference>
<protein>
    <recommendedName>
        <fullName evidence="4">DUF2924 domain-containing protein</fullName>
    </recommendedName>
</protein>
<dbReference type="AlphaFoldDB" id="A0A271LFA1"/>
<name>A0A271LFA1_9HYPH</name>
<feature type="compositionally biased region" description="Low complexity" evidence="1">
    <location>
        <begin position="62"/>
        <end position="79"/>
    </location>
</feature>
<dbReference type="OrthoDB" id="284135at2"/>
<organism evidence="2 3">
    <name type="scientific">Mesorhizobium temperatum</name>
    <dbReference type="NCBI Taxonomy" id="241416"/>
    <lineage>
        <taxon>Bacteria</taxon>
        <taxon>Pseudomonadati</taxon>
        <taxon>Pseudomonadota</taxon>
        <taxon>Alphaproteobacteria</taxon>
        <taxon>Hyphomicrobiales</taxon>
        <taxon>Phyllobacteriaceae</taxon>
        <taxon>Mesorhizobium</taxon>
    </lineage>
</organism>
<evidence type="ECO:0000313" key="3">
    <source>
        <dbReference type="Proteomes" id="UP000216442"/>
    </source>
</evidence>
<proteinExistence type="predicted"/>
<dbReference type="RefSeq" id="WP_095494977.1">
    <property type="nucleotide sequence ID" value="NZ_NPKJ01000064.1"/>
</dbReference>
<accession>A0A271LFA1</accession>
<dbReference type="Pfam" id="PF11149">
    <property type="entry name" value="DUF2924"/>
    <property type="match status" value="1"/>
</dbReference>
<dbReference type="EMBL" id="NPKJ01000064">
    <property type="protein sequence ID" value="PAQ06744.1"/>
    <property type="molecule type" value="Genomic_DNA"/>
</dbReference>
<gene>
    <name evidence="2" type="ORF">CIT26_24510</name>
</gene>
<evidence type="ECO:0008006" key="4">
    <source>
        <dbReference type="Google" id="ProtNLM"/>
    </source>
</evidence>
<dbReference type="InterPro" id="IPR021322">
    <property type="entry name" value="DUF2924"/>
</dbReference>
<evidence type="ECO:0000256" key="1">
    <source>
        <dbReference type="SAM" id="MobiDB-lite"/>
    </source>
</evidence>
<sequence length="168" mass="18212">MRKRLDLDGEIAGVGDLTRDELSAAWARAYGCPPPKGVKRGLLERSATWHLQAKRLGGLPSTLKKTLGTGTTRRTNANAIRPSNSGPDRQDGVPLARPASSDRALKSSLRSLPPKVGSRLMREWNGRMHIVEVVDDGFVLDGNTYGSLSAVARRITGAHWSGPRFFGL</sequence>
<comment type="caution">
    <text evidence="2">The sequence shown here is derived from an EMBL/GenBank/DDBJ whole genome shotgun (WGS) entry which is preliminary data.</text>
</comment>
<feature type="region of interest" description="Disordered" evidence="1">
    <location>
        <begin position="60"/>
        <end position="111"/>
    </location>
</feature>